<organism evidence="2 3">
    <name type="scientific">Desulfuromonas thiophila</name>
    <dbReference type="NCBI Taxonomy" id="57664"/>
    <lineage>
        <taxon>Bacteria</taxon>
        <taxon>Pseudomonadati</taxon>
        <taxon>Thermodesulfobacteriota</taxon>
        <taxon>Desulfuromonadia</taxon>
        <taxon>Desulfuromonadales</taxon>
        <taxon>Desulfuromonadaceae</taxon>
        <taxon>Desulfuromonas</taxon>
    </lineage>
</organism>
<dbReference type="Gene3D" id="1.10.101.10">
    <property type="entry name" value="PGBD-like superfamily/PGBD"/>
    <property type="match status" value="1"/>
</dbReference>
<dbReference type="RefSeq" id="WP_092075916.1">
    <property type="nucleotide sequence ID" value="NZ_FNAQ01000002.1"/>
</dbReference>
<dbReference type="PANTHER" id="PTHR35894:SF1">
    <property type="entry name" value="PHOSPHORIBULOKINASE _ URIDINE KINASE FAMILY"/>
    <property type="match status" value="1"/>
</dbReference>
<evidence type="ECO:0000313" key="3">
    <source>
        <dbReference type="Proteomes" id="UP000243205"/>
    </source>
</evidence>
<dbReference type="SMART" id="SM00382">
    <property type="entry name" value="AAA"/>
    <property type="match status" value="1"/>
</dbReference>
<keyword evidence="3" id="KW-1185">Reference proteome</keyword>
<dbReference type="Pfam" id="PF13401">
    <property type="entry name" value="AAA_22"/>
    <property type="match status" value="1"/>
</dbReference>
<dbReference type="GO" id="GO:0016887">
    <property type="term" value="F:ATP hydrolysis activity"/>
    <property type="evidence" value="ECO:0007669"/>
    <property type="project" value="InterPro"/>
</dbReference>
<dbReference type="Proteomes" id="UP000243205">
    <property type="component" value="Unassembled WGS sequence"/>
</dbReference>
<dbReference type="InterPro" id="IPR049945">
    <property type="entry name" value="AAA_22"/>
</dbReference>
<dbReference type="Gene3D" id="3.40.50.300">
    <property type="entry name" value="P-loop containing nucleotide triphosphate hydrolases"/>
    <property type="match status" value="1"/>
</dbReference>
<gene>
    <name evidence="2" type="ORF">SAMN05661003_10227</name>
</gene>
<proteinExistence type="predicted"/>
<dbReference type="AlphaFoldDB" id="A0A1G6YF00"/>
<dbReference type="Gene3D" id="3.90.70.10">
    <property type="entry name" value="Cysteine proteinases"/>
    <property type="match status" value="1"/>
</dbReference>
<dbReference type="SUPFAM" id="SSF52540">
    <property type="entry name" value="P-loop containing nucleoside triphosphate hydrolases"/>
    <property type="match status" value="1"/>
</dbReference>
<dbReference type="EMBL" id="FNAQ01000002">
    <property type="protein sequence ID" value="SDD89064.1"/>
    <property type="molecule type" value="Genomic_DNA"/>
</dbReference>
<dbReference type="OrthoDB" id="9779230at2"/>
<dbReference type="InterPro" id="IPR052026">
    <property type="entry name" value="ExeA_AAA_ATPase_DNA-bind"/>
</dbReference>
<evidence type="ECO:0000259" key="1">
    <source>
        <dbReference type="SMART" id="SM00382"/>
    </source>
</evidence>
<dbReference type="InterPro" id="IPR003593">
    <property type="entry name" value="AAA+_ATPase"/>
</dbReference>
<dbReference type="InterPro" id="IPR002477">
    <property type="entry name" value="Peptidoglycan-bd-like"/>
</dbReference>
<protein>
    <submittedName>
        <fullName evidence="2">General secretion pathway protein A</fullName>
    </submittedName>
</protein>
<dbReference type="SUPFAM" id="SSF47090">
    <property type="entry name" value="PGBD-like"/>
    <property type="match status" value="1"/>
</dbReference>
<dbReference type="Pfam" id="PF01471">
    <property type="entry name" value="PG_binding_1"/>
    <property type="match status" value="1"/>
</dbReference>
<dbReference type="InterPro" id="IPR036365">
    <property type="entry name" value="PGBD-like_sf"/>
</dbReference>
<dbReference type="STRING" id="57664.SAMN05661003_10227"/>
<accession>A0A1G6YF00</accession>
<sequence>MYKAYFALNDTPFSIVPDPHYLYMSPRHREALAHLLYGIEGDGGFVLLTGEVGTGKTTVCRCLLEQLPDQTDVAFILNPRLTASELLASLCDELGIALPAGTGSIKVLVDAINAFLLANHGRGRRTVLIIDEAQNLDFAVLEQIRLLTNLETHKQKLLQILLLGQPELRRLLDQAELRQLKQRITARYHLEPLSAAEVAAYVRHRLQVAGCDRPLFTAGALRLLHRLSQGIPRLINVLCDRALLAAYVAGQPRVNRRLLRRSARELFGQPDGLPARHYLLRAGMVLLLAGSALGAGLWLAASGTPPTPPAPASAAGSPSPPAMPISLPWQQLPASSHNDEHSRLQLQLLWQQQLPTGSPVALRWLRLQGSLGRLEQLDLPAILTLKNDSGQAVYALLRQLQRTPAGDGSALLQIGEELFQLPLHQLVRCWLGEYQLLWPAPASYREAITPGQDDALVALVARALARYFNEPLPLEPSTHLGGSLLETLKRFQRQQGLKDDGIIGPLTLIRLTRDALPQRPRLLVSPTDSAHVDHS</sequence>
<feature type="domain" description="AAA+ ATPase" evidence="1">
    <location>
        <begin position="42"/>
        <end position="212"/>
    </location>
</feature>
<evidence type="ECO:0000313" key="2">
    <source>
        <dbReference type="EMBL" id="SDD89064.1"/>
    </source>
</evidence>
<dbReference type="InterPro" id="IPR036366">
    <property type="entry name" value="PGBDSf"/>
</dbReference>
<name>A0A1G6YF00_9BACT</name>
<dbReference type="InterPro" id="IPR027417">
    <property type="entry name" value="P-loop_NTPase"/>
</dbReference>
<reference evidence="3" key="1">
    <citation type="submission" date="2016-10" db="EMBL/GenBank/DDBJ databases">
        <authorList>
            <person name="Varghese N."/>
            <person name="Submissions S."/>
        </authorList>
    </citation>
    <scope>NUCLEOTIDE SEQUENCE [LARGE SCALE GENOMIC DNA]</scope>
    <source>
        <strain evidence="3">DSM 8987</strain>
    </source>
</reference>
<dbReference type="PANTHER" id="PTHR35894">
    <property type="entry name" value="GENERAL SECRETION PATHWAY PROTEIN A-RELATED"/>
    <property type="match status" value="1"/>
</dbReference>